<dbReference type="RefSeq" id="WP_064803405.1">
    <property type="nucleotide sequence ID" value="NZ_CP016022.1"/>
</dbReference>
<keyword evidence="2" id="KW-0812">Transmembrane</keyword>
<feature type="compositionally biased region" description="Low complexity" evidence="1">
    <location>
        <begin position="350"/>
        <end position="369"/>
    </location>
</feature>
<dbReference type="OrthoDB" id="9976609at2"/>
<evidence type="ECO:0000256" key="2">
    <source>
        <dbReference type="SAM" id="Phobius"/>
    </source>
</evidence>
<dbReference type="AlphaFoldDB" id="A0A191ZWJ1"/>
<feature type="compositionally biased region" description="Low complexity" evidence="1">
    <location>
        <begin position="376"/>
        <end position="410"/>
    </location>
</feature>
<organism evidence="3 4">
    <name type="scientific">Ralstonia insidiosa</name>
    <dbReference type="NCBI Taxonomy" id="190721"/>
    <lineage>
        <taxon>Bacteria</taxon>
        <taxon>Pseudomonadati</taxon>
        <taxon>Pseudomonadota</taxon>
        <taxon>Betaproteobacteria</taxon>
        <taxon>Burkholderiales</taxon>
        <taxon>Burkholderiaceae</taxon>
        <taxon>Ralstonia</taxon>
    </lineage>
</organism>
<feature type="compositionally biased region" description="Polar residues" evidence="1">
    <location>
        <begin position="325"/>
        <end position="349"/>
    </location>
</feature>
<evidence type="ECO:0000313" key="3">
    <source>
        <dbReference type="EMBL" id="ANJ72436.1"/>
    </source>
</evidence>
<feature type="transmembrane region" description="Helical" evidence="2">
    <location>
        <begin position="500"/>
        <end position="522"/>
    </location>
</feature>
<keyword evidence="2" id="KW-1133">Transmembrane helix</keyword>
<accession>A0A191ZWJ1</accession>
<evidence type="ECO:0000256" key="1">
    <source>
        <dbReference type="SAM" id="MobiDB-lite"/>
    </source>
</evidence>
<keyword evidence="2" id="KW-0472">Membrane</keyword>
<feature type="region of interest" description="Disordered" evidence="1">
    <location>
        <begin position="325"/>
        <end position="424"/>
    </location>
</feature>
<dbReference type="EMBL" id="CP016022">
    <property type="protein sequence ID" value="ANJ72436.1"/>
    <property type="molecule type" value="Genomic_DNA"/>
</dbReference>
<protein>
    <submittedName>
        <fullName evidence="3">Uncharacterized protein</fullName>
    </submittedName>
</protein>
<dbReference type="GeneID" id="61525979"/>
<reference evidence="4" key="1">
    <citation type="submission" date="2016-06" db="EMBL/GenBank/DDBJ databases">
        <authorList>
            <person name="Xu Y."/>
            <person name="Nagy A."/>
            <person name="Yan X."/>
            <person name="Kim S.W."/>
            <person name="Haley B."/>
            <person name="Liu N.T."/>
            <person name="Nou X."/>
        </authorList>
    </citation>
    <scope>NUCLEOTIDE SEQUENCE [LARGE SCALE GENOMIC DNA]</scope>
    <source>
        <strain evidence="4">ATCC 49129</strain>
    </source>
</reference>
<proteinExistence type="predicted"/>
<dbReference type="Proteomes" id="UP000078572">
    <property type="component" value="Chromosome 1"/>
</dbReference>
<feature type="compositionally biased region" description="Polar residues" evidence="1">
    <location>
        <begin position="411"/>
        <end position="424"/>
    </location>
</feature>
<name>A0A191ZWJ1_9RALS</name>
<keyword evidence="4" id="KW-1185">Reference proteome</keyword>
<sequence>MDKRLRFAEFLLDLACVFLIAGVLMAGSARAAVGYGGCTMPGQMCIQGNSVGVDVSARQSGNGVPQPPSNNVMNVLIPITVGVAAVGVAAVAIPAVGTAAVAGDVMASVGMTAIRGGIIGGVALVTLMNRLGGDVSLDSNGQVVAPALSASAGDVGFNGHQWFCNWGSAGGGSGYGDSPDAACRASMPSTWYQYGGVVANGDGTYTGTAKILKSDLDFYPYSRANQTGACATGYVNSGSACSPDPSAPKQAATDAQIQGAIKAHPDSWPSIYNDMNCGPTLALTDGSTSDPCYGLYSDSRTGFGVSFSTGGSSWTNNGCAVNSTSCPSATVTTAPSTDSSTKVNADGSKTTTTNTTTKTTTVTGTNDRTNPVEGQTTITTSTSTTVTNPDGSTTTTTTTTTDQAPPATGGNPANQQDKPQPTTATLVSPDIKLYDKKTKTFGDVLNAFANTVKASAIGAGVQGFFTVNASGTCPQWVVPQTDWTPSIALGPIFCSSSASLAYQIAGYAVLAAAAFAAFAIAFL</sequence>
<evidence type="ECO:0000313" key="4">
    <source>
        <dbReference type="Proteomes" id="UP000078572"/>
    </source>
</evidence>
<gene>
    <name evidence="3" type="ORF">A9Y76_08115</name>
</gene>